<dbReference type="EMBL" id="MTYI01000048">
    <property type="protein sequence ID" value="PNP56059.1"/>
    <property type="molecule type" value="Genomic_DNA"/>
</dbReference>
<feature type="region of interest" description="Disordered" evidence="1">
    <location>
        <begin position="143"/>
        <end position="162"/>
    </location>
</feature>
<dbReference type="Proteomes" id="UP000236290">
    <property type="component" value="Unassembled WGS sequence"/>
</dbReference>
<dbReference type="AlphaFoldDB" id="A0A2K0UE56"/>
<organism evidence="2 3">
    <name type="scientific">Trichoderma harzianum</name>
    <name type="common">Hypocrea lixii</name>
    <dbReference type="NCBI Taxonomy" id="5544"/>
    <lineage>
        <taxon>Eukaryota</taxon>
        <taxon>Fungi</taxon>
        <taxon>Dikarya</taxon>
        <taxon>Ascomycota</taxon>
        <taxon>Pezizomycotina</taxon>
        <taxon>Sordariomycetes</taxon>
        <taxon>Hypocreomycetidae</taxon>
        <taxon>Hypocreales</taxon>
        <taxon>Hypocreaceae</taxon>
        <taxon>Trichoderma</taxon>
    </lineage>
</organism>
<gene>
    <name evidence="2" type="ORF">THARTR1_03584</name>
</gene>
<comment type="caution">
    <text evidence="2">The sequence shown here is derived from an EMBL/GenBank/DDBJ whole genome shotgun (WGS) entry which is preliminary data.</text>
</comment>
<evidence type="ECO:0000256" key="1">
    <source>
        <dbReference type="SAM" id="MobiDB-lite"/>
    </source>
</evidence>
<sequence length="217" mass="24344">MNSTDFCNIDGDPSKELSFDLYEHLNHEATQRSGSLKSYEIKQHGGAFYDRNKSGHSVTVERLLWVDGFEQPTVDGENSTAKQEMTLVVLKITLAPQNPKKKFRYMKASLTFEDTEESGVNEPQVQAWAPFHTMTRWNKTVAHHTKSGKKEGSVKVSHSGASATAGWSSKSEVFWDRTAFDEGRSNATISKKTGNRNGVTWVVEQNNFQKDGVPQEL</sequence>
<protein>
    <submittedName>
        <fullName evidence="2">Uncharacterized protein</fullName>
    </submittedName>
</protein>
<evidence type="ECO:0000313" key="2">
    <source>
        <dbReference type="EMBL" id="PNP56059.1"/>
    </source>
</evidence>
<reference evidence="2 3" key="1">
    <citation type="submission" date="2017-02" db="EMBL/GenBank/DDBJ databases">
        <title>Genomes of Trichoderma spp. with biocontrol activity.</title>
        <authorList>
            <person name="Gardiner D."/>
            <person name="Kazan K."/>
            <person name="Vos C."/>
            <person name="Harvey P."/>
        </authorList>
    </citation>
    <scope>NUCLEOTIDE SEQUENCE [LARGE SCALE GENOMIC DNA]</scope>
    <source>
        <strain evidence="2 3">Tr1</strain>
    </source>
</reference>
<evidence type="ECO:0000313" key="3">
    <source>
        <dbReference type="Proteomes" id="UP000236290"/>
    </source>
</evidence>
<name>A0A2K0UE56_TRIHA</name>
<proteinExistence type="predicted"/>
<accession>A0A2K0UE56</accession>
<dbReference type="OrthoDB" id="5030973at2759"/>